<gene>
    <name evidence="1" type="ORF">METZ01_LOCUS14481</name>
</gene>
<proteinExistence type="predicted"/>
<evidence type="ECO:0000313" key="1">
    <source>
        <dbReference type="EMBL" id="SUZ61627.1"/>
    </source>
</evidence>
<sequence length="27" mass="3060">QMSDRVRSLVVEARKRSVDEAPTVTTE</sequence>
<dbReference type="EMBL" id="UINC01000817">
    <property type="protein sequence ID" value="SUZ61627.1"/>
    <property type="molecule type" value="Genomic_DNA"/>
</dbReference>
<protein>
    <submittedName>
        <fullName evidence="1">Uncharacterized protein</fullName>
    </submittedName>
</protein>
<organism evidence="1">
    <name type="scientific">marine metagenome</name>
    <dbReference type="NCBI Taxonomy" id="408172"/>
    <lineage>
        <taxon>unclassified sequences</taxon>
        <taxon>metagenomes</taxon>
        <taxon>ecological metagenomes</taxon>
    </lineage>
</organism>
<accession>A0A381P5C8</accession>
<feature type="non-terminal residue" evidence="1">
    <location>
        <position position="1"/>
    </location>
</feature>
<name>A0A381P5C8_9ZZZZ</name>
<reference evidence="1" key="1">
    <citation type="submission" date="2018-05" db="EMBL/GenBank/DDBJ databases">
        <authorList>
            <person name="Lanie J.A."/>
            <person name="Ng W.-L."/>
            <person name="Kazmierczak K.M."/>
            <person name="Andrzejewski T.M."/>
            <person name="Davidsen T.M."/>
            <person name="Wayne K.J."/>
            <person name="Tettelin H."/>
            <person name="Glass J.I."/>
            <person name="Rusch D."/>
            <person name="Podicherti R."/>
            <person name="Tsui H.-C.T."/>
            <person name="Winkler M.E."/>
        </authorList>
    </citation>
    <scope>NUCLEOTIDE SEQUENCE</scope>
</reference>
<dbReference type="AlphaFoldDB" id="A0A381P5C8"/>